<keyword evidence="2" id="KW-0812">Transmembrane</keyword>
<feature type="region of interest" description="Disordered" evidence="1">
    <location>
        <begin position="59"/>
        <end position="120"/>
    </location>
</feature>
<name>A0ABR3P6E9_9PEZI</name>
<reference evidence="3 4" key="1">
    <citation type="submission" date="2024-07" db="EMBL/GenBank/DDBJ databases">
        <title>Draft sequence of the Neodothiora populina.</title>
        <authorList>
            <person name="Drown D.D."/>
            <person name="Schuette U.S."/>
            <person name="Buechlein A.B."/>
            <person name="Rusch D.R."/>
            <person name="Winton L.W."/>
            <person name="Adams G.A."/>
        </authorList>
    </citation>
    <scope>NUCLEOTIDE SEQUENCE [LARGE SCALE GENOMIC DNA]</scope>
    <source>
        <strain evidence="3 4">CPC 39397</strain>
    </source>
</reference>
<organism evidence="3 4">
    <name type="scientific">Neodothiora populina</name>
    <dbReference type="NCBI Taxonomy" id="2781224"/>
    <lineage>
        <taxon>Eukaryota</taxon>
        <taxon>Fungi</taxon>
        <taxon>Dikarya</taxon>
        <taxon>Ascomycota</taxon>
        <taxon>Pezizomycotina</taxon>
        <taxon>Dothideomycetes</taxon>
        <taxon>Dothideomycetidae</taxon>
        <taxon>Dothideales</taxon>
        <taxon>Dothioraceae</taxon>
        <taxon>Neodothiora</taxon>
    </lineage>
</organism>
<evidence type="ECO:0000256" key="1">
    <source>
        <dbReference type="SAM" id="MobiDB-lite"/>
    </source>
</evidence>
<feature type="transmembrane region" description="Helical" evidence="2">
    <location>
        <begin position="20"/>
        <end position="46"/>
    </location>
</feature>
<evidence type="ECO:0000256" key="2">
    <source>
        <dbReference type="SAM" id="Phobius"/>
    </source>
</evidence>
<keyword evidence="2" id="KW-0472">Membrane</keyword>
<feature type="compositionally biased region" description="Basic and acidic residues" evidence="1">
    <location>
        <begin position="80"/>
        <end position="120"/>
    </location>
</feature>
<proteinExistence type="predicted"/>
<evidence type="ECO:0000313" key="3">
    <source>
        <dbReference type="EMBL" id="KAL1301742.1"/>
    </source>
</evidence>
<keyword evidence="2" id="KW-1133">Transmembrane helix</keyword>
<protein>
    <submittedName>
        <fullName evidence="3">Uncharacterized protein</fullName>
    </submittedName>
</protein>
<keyword evidence="4" id="KW-1185">Reference proteome</keyword>
<comment type="caution">
    <text evidence="3">The sequence shown here is derived from an EMBL/GenBank/DDBJ whole genome shotgun (WGS) entry which is preliminary data.</text>
</comment>
<dbReference type="RefSeq" id="XP_069198018.1">
    <property type="nucleotide sequence ID" value="XM_069348287.1"/>
</dbReference>
<dbReference type="EMBL" id="JBFMKM010000013">
    <property type="protein sequence ID" value="KAL1301742.1"/>
    <property type="molecule type" value="Genomic_DNA"/>
</dbReference>
<accession>A0ABR3P6E9</accession>
<evidence type="ECO:0000313" key="4">
    <source>
        <dbReference type="Proteomes" id="UP001562354"/>
    </source>
</evidence>
<dbReference type="GeneID" id="95979644"/>
<dbReference type="Proteomes" id="UP001562354">
    <property type="component" value="Unassembled WGS sequence"/>
</dbReference>
<sequence>MGLFSVLPDHLSELELWVTRIFLLLGVLTIGPWTLIIVYDFIFYLWRMATYAAPIIGGRAHGERRPRAPSLTERPNGQPREFKLRVPGDSDTDEAPRSSLHEHDASHTRDGVDGETKKSS</sequence>
<gene>
    <name evidence="3" type="ORF">AAFC00_005945</name>
</gene>